<reference evidence="8 10" key="2">
    <citation type="submission" date="2020-12" db="EMBL/GenBank/DDBJ databases">
        <title>Whole genome sequencing of Lactobacillus plantarum PC518.</title>
        <authorList>
            <person name="Guo Q."/>
        </authorList>
    </citation>
    <scope>NUCLEOTIDE SEQUENCE [LARGE SCALE GENOMIC DNA]</scope>
    <source>
        <strain evidence="8 10">PC518</strain>
    </source>
</reference>
<feature type="transmembrane region" description="Helical" evidence="6">
    <location>
        <begin position="52"/>
        <end position="71"/>
    </location>
</feature>
<feature type="transmembrane region" description="Helical" evidence="6">
    <location>
        <begin position="20"/>
        <end position="40"/>
    </location>
</feature>
<evidence type="ECO:0000256" key="5">
    <source>
        <dbReference type="ARBA" id="ARBA00023136"/>
    </source>
</evidence>
<dbReference type="PROSITE" id="PS00428">
    <property type="entry name" value="FTSW_RODA_SPOVE"/>
    <property type="match status" value="1"/>
</dbReference>
<dbReference type="EMBL" id="CP066817">
    <property type="protein sequence ID" value="QQM61968.1"/>
    <property type="molecule type" value="Genomic_DNA"/>
</dbReference>
<dbReference type="Pfam" id="PF01098">
    <property type="entry name" value="FTSW_RODA_SPOVE"/>
    <property type="match status" value="1"/>
</dbReference>
<comment type="subcellular location">
    <subcellularLocation>
        <location evidence="1">Membrane</location>
        <topology evidence="1">Multi-pass membrane protein</topology>
    </subcellularLocation>
</comment>
<dbReference type="AlphaFoldDB" id="A0A151G9P2"/>
<name>A0A151G9P2_LACPN</name>
<dbReference type="RefSeq" id="WP_003644656.1">
    <property type="nucleotide sequence ID" value="NZ_AP018405.1"/>
</dbReference>
<evidence type="ECO:0000313" key="7">
    <source>
        <dbReference type="EMBL" id="ODO62176.1"/>
    </source>
</evidence>
<dbReference type="KEGG" id="lpb:SH83_10095"/>
<organism evidence="7 9">
    <name type="scientific">Lactiplantibacillus plantarum</name>
    <name type="common">Lactobacillus plantarum</name>
    <dbReference type="NCBI Taxonomy" id="1590"/>
    <lineage>
        <taxon>Bacteria</taxon>
        <taxon>Bacillati</taxon>
        <taxon>Bacillota</taxon>
        <taxon>Bacilli</taxon>
        <taxon>Lactobacillales</taxon>
        <taxon>Lactobacillaceae</taxon>
        <taxon>Lactiplantibacillus</taxon>
    </lineage>
</organism>
<evidence type="ECO:0000256" key="2">
    <source>
        <dbReference type="ARBA" id="ARBA00022692"/>
    </source>
</evidence>
<dbReference type="EMBL" id="MCOL01000001">
    <property type="protein sequence ID" value="ODO62176.1"/>
    <property type="molecule type" value="Genomic_DNA"/>
</dbReference>
<evidence type="ECO:0000256" key="3">
    <source>
        <dbReference type="ARBA" id="ARBA00022960"/>
    </source>
</evidence>
<dbReference type="PATRIC" id="fig|1590.142.peg.2169"/>
<dbReference type="PANTHER" id="PTHR30474">
    <property type="entry name" value="CELL CYCLE PROTEIN"/>
    <property type="match status" value="1"/>
</dbReference>
<sequence length="401" mass="44530">MAEESRLRSQDEDSRIDWGIIFSVMMLGLIGLASIYVAAVHDSSSVNVTKQVISQVMWFVIGTAIAVIVMQFDSEQLWRVAPIAYWFGIFLLAAVLVLYSRSLFASTGAKSWFAVGSLTLQPSEVMKPAFILMLGRVVTMHNTEHPTHTMASDWQLIGKLIAYMVPVAILLKLQNDFGTMLVFFAILGGVILVSGISWRLLAPTFAIVAAIAGTALYLVISQSGRHILEAIGFKQYQFARIDTWLNPSTDTSNNAYQVWQSMKAIGSGQITGRGFNVSHVTVPVRESDMIFSVIGENFGFIGCAVVILLYFLLIYQMIRVTFDTKNEFYAYISTGVIMMILFHVFENIGMSIGLLPMTGIPLPFISQGGSALIANMAGIGLMMSMRYHYKSYMFSRNDRFE</sequence>
<evidence type="ECO:0000256" key="1">
    <source>
        <dbReference type="ARBA" id="ARBA00004141"/>
    </source>
</evidence>
<evidence type="ECO:0000256" key="6">
    <source>
        <dbReference type="SAM" id="Phobius"/>
    </source>
</evidence>
<dbReference type="Proteomes" id="UP000595466">
    <property type="component" value="Chromosome"/>
</dbReference>
<feature type="transmembrane region" description="Helical" evidence="6">
    <location>
        <begin position="177"/>
        <end position="193"/>
    </location>
</feature>
<evidence type="ECO:0000256" key="4">
    <source>
        <dbReference type="ARBA" id="ARBA00022989"/>
    </source>
</evidence>
<dbReference type="GO" id="GO:0051301">
    <property type="term" value="P:cell division"/>
    <property type="evidence" value="ECO:0007669"/>
    <property type="project" value="InterPro"/>
</dbReference>
<feature type="transmembrane region" description="Helical" evidence="6">
    <location>
        <begin position="365"/>
        <end position="389"/>
    </location>
</feature>
<keyword evidence="3" id="KW-0133">Cell shape</keyword>
<gene>
    <name evidence="8" type="ORF">JH395_05285</name>
    <name evidence="7" type="ORF">LPJSA22_02181</name>
</gene>
<dbReference type="GO" id="GO:0005886">
    <property type="term" value="C:plasma membrane"/>
    <property type="evidence" value="ECO:0007669"/>
    <property type="project" value="TreeGrafter"/>
</dbReference>
<dbReference type="OMA" id="PMMVAWY"/>
<feature type="transmembrane region" description="Helical" evidence="6">
    <location>
        <begin position="200"/>
        <end position="220"/>
    </location>
</feature>
<dbReference type="GO" id="GO:0015648">
    <property type="term" value="F:lipid-linked peptidoglycan transporter activity"/>
    <property type="evidence" value="ECO:0007669"/>
    <property type="project" value="TreeGrafter"/>
</dbReference>
<accession>A0A151G9P2</accession>
<dbReference type="GO" id="GO:0032153">
    <property type="term" value="C:cell division site"/>
    <property type="evidence" value="ECO:0007669"/>
    <property type="project" value="TreeGrafter"/>
</dbReference>
<feature type="transmembrane region" description="Helical" evidence="6">
    <location>
        <begin position="298"/>
        <end position="316"/>
    </location>
</feature>
<protein>
    <submittedName>
        <fullName evidence="7">Rod shape-determining protein RodA</fullName>
    </submittedName>
</protein>
<feature type="transmembrane region" description="Helical" evidence="6">
    <location>
        <begin position="328"/>
        <end position="345"/>
    </location>
</feature>
<evidence type="ECO:0000313" key="10">
    <source>
        <dbReference type="Proteomes" id="UP000595466"/>
    </source>
</evidence>
<evidence type="ECO:0000313" key="8">
    <source>
        <dbReference type="EMBL" id="QQM61968.1"/>
    </source>
</evidence>
<proteinExistence type="predicted"/>
<evidence type="ECO:0000313" key="9">
    <source>
        <dbReference type="Proteomes" id="UP000094892"/>
    </source>
</evidence>
<keyword evidence="4 6" id="KW-1133">Transmembrane helix</keyword>
<keyword evidence="2 6" id="KW-0812">Transmembrane</keyword>
<keyword evidence="5 6" id="KW-0472">Membrane</keyword>
<reference evidence="7 9" key="1">
    <citation type="submission" date="2016-08" db="EMBL/GenBank/DDBJ databases">
        <title>Genome sequencing of Lactobacillus plantarum JSA22, isolated from fermented soybean paste.</title>
        <authorList>
            <person name="Choi H.S."/>
        </authorList>
    </citation>
    <scope>NUCLEOTIDE SEQUENCE [LARGE SCALE GENOMIC DNA]</scope>
    <source>
        <strain evidence="7 9">JSA22</strain>
    </source>
</reference>
<feature type="transmembrane region" description="Helical" evidence="6">
    <location>
        <begin position="83"/>
        <end position="100"/>
    </location>
</feature>
<dbReference type="GeneID" id="77215734"/>
<dbReference type="PANTHER" id="PTHR30474:SF1">
    <property type="entry name" value="PEPTIDOGLYCAN GLYCOSYLTRANSFERASE MRDB"/>
    <property type="match status" value="1"/>
</dbReference>
<dbReference type="InterPro" id="IPR001182">
    <property type="entry name" value="FtsW/RodA"/>
</dbReference>
<dbReference type="InterPro" id="IPR018365">
    <property type="entry name" value="Cell_cycle_FtsW-rel_CS"/>
</dbReference>
<dbReference type="Proteomes" id="UP000094892">
    <property type="component" value="Unassembled WGS sequence"/>
</dbReference>
<dbReference type="GO" id="GO:0008360">
    <property type="term" value="P:regulation of cell shape"/>
    <property type="evidence" value="ECO:0007669"/>
    <property type="project" value="UniProtKB-KW"/>
</dbReference>